<feature type="transmembrane region" description="Helical" evidence="1">
    <location>
        <begin position="365"/>
        <end position="383"/>
    </location>
</feature>
<feature type="transmembrane region" description="Helical" evidence="1">
    <location>
        <begin position="92"/>
        <end position="114"/>
    </location>
</feature>
<dbReference type="InterPro" id="IPR004950">
    <property type="entry name" value="DUF267_CAE_spp"/>
</dbReference>
<dbReference type="WBParaSite" id="Csp11.Scaffold629.g13159.t1">
    <property type="protein sequence ID" value="Csp11.Scaffold629.g13159.t1"/>
    <property type="gene ID" value="Csp11.Scaffold629.g13159"/>
</dbReference>
<dbReference type="PANTHER" id="PTHR31930:SF4">
    <property type="entry name" value="ABC TRANSMEMBRANE TYPE-1 DOMAIN-CONTAINING PROTEIN"/>
    <property type="match status" value="1"/>
</dbReference>
<dbReference type="PANTHER" id="PTHR31930">
    <property type="entry name" value="SERPENTINE RECEPTOR, CLASS R"/>
    <property type="match status" value="1"/>
</dbReference>
<evidence type="ECO:0000313" key="2">
    <source>
        <dbReference type="Proteomes" id="UP000095282"/>
    </source>
</evidence>
<evidence type="ECO:0000313" key="3">
    <source>
        <dbReference type="WBParaSite" id="Csp11.Scaffold629.g13159.t1"/>
    </source>
</evidence>
<protein>
    <submittedName>
        <fullName evidence="3">Odorant receptor</fullName>
    </submittedName>
</protein>
<feature type="transmembrane region" description="Helical" evidence="1">
    <location>
        <begin position="59"/>
        <end position="80"/>
    </location>
</feature>
<feature type="transmembrane region" description="Helical" evidence="1">
    <location>
        <begin position="151"/>
        <end position="172"/>
    </location>
</feature>
<feature type="transmembrane region" description="Helical" evidence="1">
    <location>
        <begin position="294"/>
        <end position="314"/>
    </location>
</feature>
<feature type="transmembrane region" description="Helical" evidence="1">
    <location>
        <begin position="184"/>
        <end position="210"/>
    </location>
</feature>
<reference evidence="3" key="1">
    <citation type="submission" date="2016-11" db="UniProtKB">
        <authorList>
            <consortium name="WormBaseParasite"/>
        </authorList>
    </citation>
    <scope>IDENTIFICATION</scope>
</reference>
<name>A0A1I7TYU9_9PELO</name>
<evidence type="ECO:0000256" key="1">
    <source>
        <dbReference type="SAM" id="Phobius"/>
    </source>
</evidence>
<dbReference type="Proteomes" id="UP000095282">
    <property type="component" value="Unplaced"/>
</dbReference>
<sequence>MGGQEEIVRPSRVEIPEVKEPLTEEQFLGKFRKIIKITGLDCTLLAQAQNNPTLRTKAIVTRILAIAVLVLIFFRCGMLFKAEGPTLSLTWAESNVFAFMGIHTIVCSLCLFGWTKNSVIPGHLSRLNHVRSLRIKENSEIDDYSSVHRKAFIWSAFWFLTLMTHAIFSACLQKVILSGKTVIIPLYVAMPFLTLLACFNVTLCVIYYFLVNASLSREIEYFNEELDEAKKEKRLHDPSVLLNFCHRQAELFRLVSKANESLSSYATTAPMFCFNGCINAVYIASGFESSLPTAVFTVLLFNLFAVLAVTFFTLRPASNVQFYLADTARVLLDSEEFENTEDTELFKGYQVMINRSLKHNSKIRVLGGIPIYPGSMNVAMFIFPNLGNLLALVRKVLVNQGIQI</sequence>
<dbReference type="Pfam" id="PF03268">
    <property type="entry name" value="DUF267"/>
    <property type="match status" value="1"/>
</dbReference>
<keyword evidence="1" id="KW-1133">Transmembrane helix</keyword>
<keyword evidence="2" id="KW-1185">Reference proteome</keyword>
<proteinExistence type="predicted"/>
<keyword evidence="1" id="KW-0472">Membrane</keyword>
<dbReference type="STRING" id="1561998.A0A1I7TYU9"/>
<keyword evidence="1" id="KW-0812">Transmembrane</keyword>
<organism evidence="2 3">
    <name type="scientific">Caenorhabditis tropicalis</name>
    <dbReference type="NCBI Taxonomy" id="1561998"/>
    <lineage>
        <taxon>Eukaryota</taxon>
        <taxon>Metazoa</taxon>
        <taxon>Ecdysozoa</taxon>
        <taxon>Nematoda</taxon>
        <taxon>Chromadorea</taxon>
        <taxon>Rhabditida</taxon>
        <taxon>Rhabditina</taxon>
        <taxon>Rhabditomorpha</taxon>
        <taxon>Rhabditoidea</taxon>
        <taxon>Rhabditidae</taxon>
        <taxon>Peloderinae</taxon>
        <taxon>Caenorhabditis</taxon>
    </lineage>
</organism>
<dbReference type="AlphaFoldDB" id="A0A1I7TYU9"/>
<accession>A0A1I7TYU9</accession>
<dbReference type="eggNOG" id="ENOG502TGHU">
    <property type="taxonomic scope" value="Eukaryota"/>
</dbReference>